<comment type="similarity">
    <text evidence="2">Belongs to the 'GDSL' lipolytic enzyme family. Phospholipase B1 subfamily.</text>
</comment>
<evidence type="ECO:0000256" key="12">
    <source>
        <dbReference type="ARBA" id="ARBA00023180"/>
    </source>
</evidence>
<comment type="catalytic activity">
    <reaction evidence="25">
        <text>2,3-di-(9Z)-octadecenoyl-sn-glycerol + H2O = 3-(9Z-octadecenoyl)-sn-glycerol + (9Z)-octadecenoate + H(+)</text>
        <dbReference type="Rhea" id="RHEA:42604"/>
        <dbReference type="ChEBI" id="CHEBI:15377"/>
        <dbReference type="ChEBI" id="CHEBI:15378"/>
        <dbReference type="ChEBI" id="CHEBI:30823"/>
        <dbReference type="ChEBI" id="CHEBI:75824"/>
        <dbReference type="ChEBI" id="CHEBI:75938"/>
    </reaction>
    <physiologicalReaction direction="left-to-right" evidence="25">
        <dbReference type="Rhea" id="RHEA:42605"/>
    </physiologicalReaction>
</comment>
<evidence type="ECO:0000256" key="36">
    <source>
        <dbReference type="ARBA" id="ARBA00048699"/>
    </source>
</evidence>
<name>A0A5E4MD38_9HEMI</name>
<comment type="catalytic activity">
    <reaction evidence="30">
        <text>1-hexadecanoyl-2-(9Z,12Z-octadecadienoyl)-sn-glycero-3-phosphocholine + H2O = 2-(9Z,12Z-octadecadienoyl)-sn-glycero-3-phosphocholine + hexadecanoate + H(+)</text>
        <dbReference type="Rhea" id="RHEA:40971"/>
        <dbReference type="ChEBI" id="CHEBI:7896"/>
        <dbReference type="ChEBI" id="CHEBI:15377"/>
        <dbReference type="ChEBI" id="CHEBI:15378"/>
        <dbReference type="ChEBI" id="CHEBI:73002"/>
        <dbReference type="ChEBI" id="CHEBI:76084"/>
    </reaction>
    <physiologicalReaction direction="left-to-right" evidence="30">
        <dbReference type="Rhea" id="RHEA:40972"/>
    </physiologicalReaction>
</comment>
<sequence length="430" mass="49517">MTGRRSFHEATGMAVILWCITISSTLQRDFLIPRWMLHVPDDNMTGVPISVLQLEKNVLQPAKLNLQNMFSFQQQLEKSRSLQKTQVQVSNSTEFFCNTNGTRSSTRPTSVHKLRPGDIDIIGSIGDSLTAGTGSLAYSIQLIFVDFRGTSWTGGGQNTWREFLTIPNILKVFNPKLFGYARGNSVTLQKDSQFNVAEVGAVSRDLLFMTRELVKRIKMDKRVNLNEDWKLISLMIGSNTFCLEICYEDYTTYAEKHKKEVLQSLLYLKENLPRTMVNLILSPNLEFELNLNNLPPICFLTQIMECPCLFATQYKRYLPDYIEVMKSYQKVEKEIVEHEELKNKEDFTVILQTFTENFTFPNNQFNMSDTRYLGSDCFHLSQKGYASLANALWNNMLEPVGNKSKGWSEEFSRFLCPSAEFPYIRTWKNS</sequence>
<evidence type="ECO:0000256" key="25">
    <source>
        <dbReference type="ARBA" id="ARBA00048011"/>
    </source>
</evidence>
<dbReference type="InterPro" id="IPR001087">
    <property type="entry name" value="GDSL"/>
</dbReference>
<protein>
    <recommendedName>
        <fullName evidence="3">Phospholipase B1, membrane-associated</fullName>
    </recommendedName>
    <alternativeName>
        <fullName evidence="16">Lysophospholipase</fullName>
    </alternativeName>
    <alternativeName>
        <fullName evidence="17">Phospholipase A2</fullName>
    </alternativeName>
    <alternativeName>
        <fullName evidence="19">Phospholipase B/lipase</fullName>
    </alternativeName>
    <alternativeName>
        <fullName evidence="18">Triacylglycerol lipase</fullName>
    </alternativeName>
</protein>
<keyword evidence="10" id="KW-0443">Lipid metabolism</keyword>
<evidence type="ECO:0000256" key="42">
    <source>
        <dbReference type="ARBA" id="ARBA00049461"/>
    </source>
</evidence>
<evidence type="ECO:0000256" key="13">
    <source>
        <dbReference type="ARBA" id="ARBA00023369"/>
    </source>
</evidence>
<comment type="catalytic activity">
    <reaction evidence="24">
        <text>1-hexadecanoyl-2-(9Z)-octadecenoyl-3-octadecanoyl-sn-glycerol + H2O = 1-hexadecanoyl-2-(9Z-octadecenoyl)-sn-glycerol + octadecanoate + H(+)</text>
        <dbReference type="Rhea" id="RHEA:41111"/>
        <dbReference type="ChEBI" id="CHEBI:15377"/>
        <dbReference type="ChEBI" id="CHEBI:15378"/>
        <dbReference type="ChEBI" id="CHEBI:25629"/>
        <dbReference type="ChEBI" id="CHEBI:75466"/>
        <dbReference type="ChEBI" id="CHEBI:77623"/>
    </reaction>
    <physiologicalReaction direction="left-to-right" evidence="24">
        <dbReference type="Rhea" id="RHEA:41112"/>
    </physiologicalReaction>
</comment>
<evidence type="ECO:0000256" key="24">
    <source>
        <dbReference type="ARBA" id="ARBA00047459"/>
    </source>
</evidence>
<dbReference type="GO" id="GO:0006644">
    <property type="term" value="P:phospholipid metabolic process"/>
    <property type="evidence" value="ECO:0007669"/>
    <property type="project" value="TreeGrafter"/>
</dbReference>
<evidence type="ECO:0000256" key="29">
    <source>
        <dbReference type="ARBA" id="ARBA00048227"/>
    </source>
</evidence>
<organism evidence="43 44">
    <name type="scientific">Cinara cedri</name>
    <dbReference type="NCBI Taxonomy" id="506608"/>
    <lineage>
        <taxon>Eukaryota</taxon>
        <taxon>Metazoa</taxon>
        <taxon>Ecdysozoa</taxon>
        <taxon>Arthropoda</taxon>
        <taxon>Hexapoda</taxon>
        <taxon>Insecta</taxon>
        <taxon>Pterygota</taxon>
        <taxon>Neoptera</taxon>
        <taxon>Paraneoptera</taxon>
        <taxon>Hemiptera</taxon>
        <taxon>Sternorrhyncha</taxon>
        <taxon>Aphidomorpha</taxon>
        <taxon>Aphidoidea</taxon>
        <taxon>Aphididae</taxon>
        <taxon>Lachninae</taxon>
        <taxon>Cinara</taxon>
    </lineage>
</organism>
<dbReference type="Proteomes" id="UP000325440">
    <property type="component" value="Unassembled WGS sequence"/>
</dbReference>
<dbReference type="SUPFAM" id="SSF52266">
    <property type="entry name" value="SGNH hydrolase"/>
    <property type="match status" value="1"/>
</dbReference>
<evidence type="ECO:0000256" key="27">
    <source>
        <dbReference type="ARBA" id="ARBA00048049"/>
    </source>
</evidence>
<dbReference type="GO" id="GO:0004806">
    <property type="term" value="F:triacylglycerol lipase activity"/>
    <property type="evidence" value="ECO:0007669"/>
    <property type="project" value="UniProtKB-EC"/>
</dbReference>
<comment type="catalytic activity">
    <reaction evidence="42">
        <text>2-(9Z-octadecenoyl)-glycerol + H2O = glycerol + (9Z)-octadecenoate + H(+)</text>
        <dbReference type="Rhea" id="RHEA:38491"/>
        <dbReference type="ChEBI" id="CHEBI:15377"/>
        <dbReference type="ChEBI" id="CHEBI:15378"/>
        <dbReference type="ChEBI" id="CHEBI:17754"/>
        <dbReference type="ChEBI" id="CHEBI:30823"/>
        <dbReference type="ChEBI" id="CHEBI:73990"/>
    </reaction>
    <physiologicalReaction direction="left-to-right" evidence="42">
        <dbReference type="Rhea" id="RHEA:38492"/>
    </physiologicalReaction>
</comment>
<comment type="catalytic activity">
    <reaction evidence="34">
        <text>1-hexadecanoyl-2-(9Z-octadecenoyl)-sn-glycero-3-phosphoethanolamine + H2O = 1-hexadecanoyl-sn-glycero-3-phosphoethanolamine + (9Z)-octadecenoate + H(+)</text>
        <dbReference type="Rhea" id="RHEA:40911"/>
        <dbReference type="ChEBI" id="CHEBI:15377"/>
        <dbReference type="ChEBI" id="CHEBI:15378"/>
        <dbReference type="ChEBI" id="CHEBI:30823"/>
        <dbReference type="ChEBI" id="CHEBI:73004"/>
        <dbReference type="ChEBI" id="CHEBI:73007"/>
    </reaction>
    <physiologicalReaction direction="left-to-right" evidence="34">
        <dbReference type="Rhea" id="RHEA:40912"/>
    </physiologicalReaction>
</comment>
<evidence type="ECO:0000256" key="7">
    <source>
        <dbReference type="ARBA" id="ARBA00022737"/>
    </source>
</evidence>
<evidence type="ECO:0000256" key="37">
    <source>
        <dbReference type="ARBA" id="ARBA00048869"/>
    </source>
</evidence>
<comment type="catalytic activity">
    <reaction evidence="29">
        <text>1,2-dihexadecanoyl-sn-glycero-3-phosphocholine + H2O = 1-hexadecanoyl-sn-glycero-3-phosphocholine + hexadecanoate + H(+)</text>
        <dbReference type="Rhea" id="RHEA:41223"/>
        <dbReference type="ChEBI" id="CHEBI:7896"/>
        <dbReference type="ChEBI" id="CHEBI:15377"/>
        <dbReference type="ChEBI" id="CHEBI:15378"/>
        <dbReference type="ChEBI" id="CHEBI:72998"/>
        <dbReference type="ChEBI" id="CHEBI:72999"/>
    </reaction>
    <physiologicalReaction direction="left-to-right" evidence="29">
        <dbReference type="Rhea" id="RHEA:41224"/>
    </physiologicalReaction>
</comment>
<comment type="catalytic activity">
    <reaction evidence="15">
        <text>a 1,2-diacyl-sn-glycero-3-phosphocholine + H2O = a 1-acyl-sn-glycero-3-phosphocholine + a fatty acid + H(+)</text>
        <dbReference type="Rhea" id="RHEA:15801"/>
        <dbReference type="ChEBI" id="CHEBI:15377"/>
        <dbReference type="ChEBI" id="CHEBI:15378"/>
        <dbReference type="ChEBI" id="CHEBI:28868"/>
        <dbReference type="ChEBI" id="CHEBI:57643"/>
        <dbReference type="ChEBI" id="CHEBI:58168"/>
        <dbReference type="EC" id="3.1.1.4"/>
    </reaction>
    <physiologicalReaction direction="left-to-right" evidence="15">
        <dbReference type="Rhea" id="RHEA:15802"/>
    </physiologicalReaction>
</comment>
<evidence type="ECO:0000256" key="26">
    <source>
        <dbReference type="ARBA" id="ARBA00048015"/>
    </source>
</evidence>
<comment type="catalytic activity">
    <reaction evidence="36">
        <text>1-hexadecanoyl-2-(9Z-octadecenoyl)-sn-glycero-3-phosphocholine + H2O = 1-hexadecanoyl-sn-glycero-3-phosphocholine + (9Z)-octadecenoate + H(+)</text>
        <dbReference type="Rhea" id="RHEA:38779"/>
        <dbReference type="ChEBI" id="CHEBI:15377"/>
        <dbReference type="ChEBI" id="CHEBI:15378"/>
        <dbReference type="ChEBI" id="CHEBI:30823"/>
        <dbReference type="ChEBI" id="CHEBI:72998"/>
        <dbReference type="ChEBI" id="CHEBI:73001"/>
    </reaction>
    <physiologicalReaction direction="left-to-right" evidence="36">
        <dbReference type="Rhea" id="RHEA:38780"/>
    </physiologicalReaction>
</comment>
<evidence type="ECO:0000256" key="11">
    <source>
        <dbReference type="ARBA" id="ARBA00023136"/>
    </source>
</evidence>
<dbReference type="OrthoDB" id="10265800at2759"/>
<evidence type="ECO:0000256" key="31">
    <source>
        <dbReference type="ARBA" id="ARBA00048374"/>
    </source>
</evidence>
<evidence type="ECO:0000256" key="9">
    <source>
        <dbReference type="ARBA" id="ARBA00022989"/>
    </source>
</evidence>
<evidence type="ECO:0000256" key="21">
    <source>
        <dbReference type="ARBA" id="ARBA00047324"/>
    </source>
</evidence>
<keyword evidence="5" id="KW-0812">Transmembrane</keyword>
<proteinExistence type="inferred from homology"/>
<evidence type="ECO:0000256" key="15">
    <source>
        <dbReference type="ARBA" id="ARBA00023422"/>
    </source>
</evidence>
<evidence type="ECO:0000256" key="14">
    <source>
        <dbReference type="ARBA" id="ARBA00023408"/>
    </source>
</evidence>
<comment type="catalytic activity">
    <reaction evidence="23">
        <text>1-(9Z-octadecenoyl)-glycerol + H2O = glycerol + (9Z)-octadecenoate + H(+)</text>
        <dbReference type="Rhea" id="RHEA:38487"/>
        <dbReference type="ChEBI" id="CHEBI:15377"/>
        <dbReference type="ChEBI" id="CHEBI:15378"/>
        <dbReference type="ChEBI" id="CHEBI:17754"/>
        <dbReference type="ChEBI" id="CHEBI:30823"/>
        <dbReference type="ChEBI" id="CHEBI:75342"/>
    </reaction>
    <physiologicalReaction direction="left-to-right" evidence="23">
        <dbReference type="Rhea" id="RHEA:38488"/>
    </physiologicalReaction>
</comment>
<comment type="catalytic activity">
    <reaction evidence="33">
        <text>a 1-acyl-sn-glycero-3-phosphocholine + H2O = sn-glycerol 3-phosphocholine + a fatty acid + H(+)</text>
        <dbReference type="Rhea" id="RHEA:15177"/>
        <dbReference type="ChEBI" id="CHEBI:15377"/>
        <dbReference type="ChEBI" id="CHEBI:15378"/>
        <dbReference type="ChEBI" id="CHEBI:16870"/>
        <dbReference type="ChEBI" id="CHEBI:28868"/>
        <dbReference type="ChEBI" id="CHEBI:58168"/>
        <dbReference type="EC" id="3.1.1.5"/>
    </reaction>
    <physiologicalReaction direction="left-to-right" evidence="33">
        <dbReference type="Rhea" id="RHEA:15178"/>
    </physiologicalReaction>
</comment>
<evidence type="ECO:0000256" key="41">
    <source>
        <dbReference type="ARBA" id="ARBA00049372"/>
    </source>
</evidence>
<dbReference type="PANTHER" id="PTHR21325:SF31">
    <property type="entry name" value="GH22081P-RELATED"/>
    <property type="match status" value="1"/>
</dbReference>
<comment type="catalytic activity">
    <reaction evidence="21">
        <text>1-hexadecanoyl-2-(9Z)-octadecenoyl-3-octadecanoyl-sn-glycerol + H2O = 2-(9Z-octadecenoyl)-3-octadecanoyl-sn-glycerol + hexadecanoate + H(+)</text>
        <dbReference type="Rhea" id="RHEA:41107"/>
        <dbReference type="ChEBI" id="CHEBI:7896"/>
        <dbReference type="ChEBI" id="CHEBI:15377"/>
        <dbReference type="ChEBI" id="CHEBI:15378"/>
        <dbReference type="ChEBI" id="CHEBI:75558"/>
        <dbReference type="ChEBI" id="CHEBI:77623"/>
    </reaction>
    <physiologicalReaction direction="left-to-right" evidence="21">
        <dbReference type="Rhea" id="RHEA:41108"/>
    </physiologicalReaction>
</comment>
<dbReference type="InterPro" id="IPR035547">
    <property type="entry name" value="Phospholipase_B"/>
</dbReference>
<dbReference type="InterPro" id="IPR038885">
    <property type="entry name" value="PLB1"/>
</dbReference>
<keyword evidence="7" id="KW-0677">Repeat</keyword>
<evidence type="ECO:0000256" key="39">
    <source>
        <dbReference type="ARBA" id="ARBA00048939"/>
    </source>
</evidence>
<dbReference type="PANTHER" id="PTHR21325">
    <property type="entry name" value="PHOSPHOLIPASE B, PLB1"/>
    <property type="match status" value="1"/>
</dbReference>
<evidence type="ECO:0000256" key="19">
    <source>
        <dbReference type="ARBA" id="ARBA00033022"/>
    </source>
</evidence>
<comment type="catalytic activity">
    <reaction evidence="40">
        <text>1,2-dihexadecanoyl-sn-glycero-3-phosphocholine + 2 H2O = sn-glycerol 3-phosphocholine + 2 hexadecanoate + 2 H(+)</text>
        <dbReference type="Rhea" id="RHEA:40975"/>
        <dbReference type="ChEBI" id="CHEBI:7896"/>
        <dbReference type="ChEBI" id="CHEBI:15377"/>
        <dbReference type="ChEBI" id="CHEBI:15378"/>
        <dbReference type="ChEBI" id="CHEBI:16870"/>
        <dbReference type="ChEBI" id="CHEBI:72999"/>
    </reaction>
    <physiologicalReaction direction="left-to-right" evidence="40">
        <dbReference type="Rhea" id="RHEA:40976"/>
    </physiologicalReaction>
</comment>
<evidence type="ECO:0000256" key="32">
    <source>
        <dbReference type="ARBA" id="ARBA00048386"/>
    </source>
</evidence>
<keyword evidence="6" id="KW-0732">Signal</keyword>
<evidence type="ECO:0000313" key="44">
    <source>
        <dbReference type="Proteomes" id="UP000325440"/>
    </source>
</evidence>
<dbReference type="Gene3D" id="3.40.50.1110">
    <property type="entry name" value="SGNH hydrolase"/>
    <property type="match status" value="1"/>
</dbReference>
<dbReference type="GO" id="GO:0016324">
    <property type="term" value="C:apical plasma membrane"/>
    <property type="evidence" value="ECO:0007669"/>
    <property type="project" value="UniProtKB-SubCell"/>
</dbReference>
<evidence type="ECO:0000256" key="35">
    <source>
        <dbReference type="ARBA" id="ARBA00048656"/>
    </source>
</evidence>
<evidence type="ECO:0000256" key="22">
    <source>
        <dbReference type="ARBA" id="ARBA00047363"/>
    </source>
</evidence>
<evidence type="ECO:0000256" key="17">
    <source>
        <dbReference type="ARBA" id="ARBA00031182"/>
    </source>
</evidence>
<evidence type="ECO:0000256" key="38">
    <source>
        <dbReference type="ARBA" id="ARBA00048872"/>
    </source>
</evidence>
<comment type="function">
    <text evidence="20">Calcium-independent membrane-associated phospholipase that catalyzes complete diacylation of phospholipids by hydrolyzing both sn-1 and sn-2 fatty acyl chains attached to the glycerol backbone (phospholipase B activity). Has dual phospholipase and lysophospholipase activities toward diacylphospholipids. Preferentially cleaves sn-2 ester bonds over sn-1 bonds. Acts as a lipase toward glycerolipid substrates. Hydrolyzes fatty acyl chains of diacylglycerols with preference for the sn-2 position and of triacylglycerols with not positional selectivity. May also hydrolyze long chain retinyl esters such as retinyl palmitate. May contribute to digestion of dietary phospholipids, glycerolipids and retinoids, facilitating lipid absorption at the brush border.</text>
</comment>
<dbReference type="FunFam" id="3.40.50.1110:FF:000005">
    <property type="entry name" value="Phospholipase B1"/>
    <property type="match status" value="1"/>
</dbReference>
<keyword evidence="4" id="KW-1003">Cell membrane</keyword>
<dbReference type="GO" id="GO:0004623">
    <property type="term" value="F:phospholipase A2 activity"/>
    <property type="evidence" value="ECO:0007669"/>
    <property type="project" value="UniProtKB-EC"/>
</dbReference>
<dbReference type="Pfam" id="PF00657">
    <property type="entry name" value="Lipase_GDSL"/>
    <property type="match status" value="1"/>
</dbReference>
<comment type="subcellular location">
    <subcellularLocation>
        <location evidence="1">Apical cell membrane</location>
        <topology evidence="1">Single-pass type I membrane protein</topology>
    </subcellularLocation>
</comment>
<comment type="catalytic activity">
    <reaction evidence="38">
        <text>1-O-hexadecyl-2-(9Z)-octadecenoyl-sn-glycero-3-phosphocholine + H2O = 1-O-hexadecyl-sn-glycero-3-phosphocholine + (9Z)-octadecenoate + H(+)</text>
        <dbReference type="Rhea" id="RHEA:40915"/>
        <dbReference type="ChEBI" id="CHEBI:15377"/>
        <dbReference type="ChEBI" id="CHEBI:15378"/>
        <dbReference type="ChEBI" id="CHEBI:30823"/>
        <dbReference type="ChEBI" id="CHEBI:34112"/>
        <dbReference type="ChEBI" id="CHEBI:64496"/>
    </reaction>
    <physiologicalReaction direction="left-to-right" evidence="38">
        <dbReference type="Rhea" id="RHEA:40916"/>
    </physiologicalReaction>
</comment>
<comment type="catalytic activity">
    <reaction evidence="39">
        <text>1-hexadecanoyl-2-(9Z)-octadecenoyl-3-octadecanoyl-sn-glycerol + H2O = 1-hexadecanoyl-3-octadecanoyl-sn-glycerol + (9Z)-octadecenoate + H(+)</text>
        <dbReference type="Rhea" id="RHEA:41103"/>
        <dbReference type="ChEBI" id="CHEBI:15377"/>
        <dbReference type="ChEBI" id="CHEBI:15378"/>
        <dbReference type="ChEBI" id="CHEBI:30823"/>
        <dbReference type="ChEBI" id="CHEBI:77623"/>
        <dbReference type="ChEBI" id="CHEBI:77624"/>
    </reaction>
    <physiologicalReaction direction="left-to-right" evidence="39">
        <dbReference type="Rhea" id="RHEA:41104"/>
    </physiologicalReaction>
</comment>
<evidence type="ECO:0000313" key="43">
    <source>
        <dbReference type="EMBL" id="VVC30182.1"/>
    </source>
</evidence>
<comment type="catalytic activity">
    <reaction evidence="26">
        <text>1-hexadecanoyl-2-(9Z-octadecenoyl)-sn-glycero-3-phospho-(1'-sn-glycerol) + H2O = 1-hexadecanoyl-sn-glycero-3-phospho-(1'-sn-glycerol) + (9Z)-octadecenoate + H(+)</text>
        <dbReference type="Rhea" id="RHEA:40919"/>
        <dbReference type="ChEBI" id="CHEBI:15377"/>
        <dbReference type="ChEBI" id="CHEBI:15378"/>
        <dbReference type="ChEBI" id="CHEBI:30823"/>
        <dbReference type="ChEBI" id="CHEBI:72841"/>
        <dbReference type="ChEBI" id="CHEBI:75158"/>
    </reaction>
    <physiologicalReaction direction="left-to-right" evidence="26">
        <dbReference type="Rhea" id="RHEA:40920"/>
    </physiologicalReaction>
</comment>
<comment type="catalytic activity">
    <reaction evidence="27">
        <text>a 1-O-alkyl-2-acyl-sn-glycero-3-phosphocholine + H2O = a 1-O-alkyl-sn-glycero-3-phosphocholine + a fatty acid + H(+)</text>
        <dbReference type="Rhea" id="RHEA:36231"/>
        <dbReference type="ChEBI" id="CHEBI:15377"/>
        <dbReference type="ChEBI" id="CHEBI:15378"/>
        <dbReference type="ChEBI" id="CHEBI:28868"/>
        <dbReference type="ChEBI" id="CHEBI:30909"/>
        <dbReference type="ChEBI" id="CHEBI:36702"/>
        <dbReference type="EC" id="3.1.1.4"/>
    </reaction>
    <physiologicalReaction direction="left-to-right" evidence="27">
        <dbReference type="Rhea" id="RHEA:36232"/>
    </physiologicalReaction>
</comment>
<evidence type="ECO:0000256" key="16">
    <source>
        <dbReference type="ARBA" id="ARBA00029723"/>
    </source>
</evidence>
<evidence type="ECO:0000256" key="2">
    <source>
        <dbReference type="ARBA" id="ARBA00009979"/>
    </source>
</evidence>
<gene>
    <name evidence="43" type="ORF">CINCED_3A001765</name>
</gene>
<accession>A0A5E4MD38</accession>
<comment type="catalytic activity">
    <reaction evidence="37">
        <text>1,3-dihexadecanoyl-2-(9Z-octadecenoyl)glycerol + H2O = 1,3-dihexadecanoylglycerol + (9Z)-octadecenoate + H(+)</text>
        <dbReference type="Rhea" id="RHEA:40983"/>
        <dbReference type="ChEBI" id="CHEBI:15377"/>
        <dbReference type="ChEBI" id="CHEBI:15378"/>
        <dbReference type="ChEBI" id="CHEBI:30823"/>
        <dbReference type="ChEBI" id="CHEBI:75688"/>
        <dbReference type="ChEBI" id="CHEBI:77619"/>
    </reaction>
    <physiologicalReaction direction="left-to-right" evidence="37">
        <dbReference type="Rhea" id="RHEA:40984"/>
    </physiologicalReaction>
</comment>
<comment type="catalytic activity">
    <reaction evidence="22">
        <text>1,3-dihexadecanoyl-2-(9Z-octadecenoyl)glycerol + H2O = 1-hexadecanoyl-2-(9Z-octadecenoyl)-glycerol + hexadecanoate + H(+)</text>
        <dbReference type="Rhea" id="RHEA:40979"/>
        <dbReference type="ChEBI" id="CHEBI:7896"/>
        <dbReference type="ChEBI" id="CHEBI:15377"/>
        <dbReference type="ChEBI" id="CHEBI:15378"/>
        <dbReference type="ChEBI" id="CHEBI:75585"/>
        <dbReference type="ChEBI" id="CHEBI:75688"/>
    </reaction>
    <physiologicalReaction direction="left-to-right" evidence="22">
        <dbReference type="Rhea" id="RHEA:40980"/>
    </physiologicalReaction>
</comment>
<evidence type="ECO:0000256" key="30">
    <source>
        <dbReference type="ARBA" id="ARBA00048362"/>
    </source>
</evidence>
<dbReference type="EMBL" id="CABPRJ010000508">
    <property type="protein sequence ID" value="VVC30182.1"/>
    <property type="molecule type" value="Genomic_DNA"/>
</dbReference>
<evidence type="ECO:0000256" key="28">
    <source>
        <dbReference type="ARBA" id="ARBA00048058"/>
    </source>
</evidence>
<evidence type="ECO:0000256" key="6">
    <source>
        <dbReference type="ARBA" id="ARBA00022729"/>
    </source>
</evidence>
<comment type="catalytic activity">
    <reaction evidence="35">
        <text>1-hexadecanoyl-sn-glycero-3-phosphocholine + H2O = sn-glycerol 3-phosphocholine + hexadecanoate + H(+)</text>
        <dbReference type="Rhea" id="RHEA:40435"/>
        <dbReference type="ChEBI" id="CHEBI:7896"/>
        <dbReference type="ChEBI" id="CHEBI:15377"/>
        <dbReference type="ChEBI" id="CHEBI:15378"/>
        <dbReference type="ChEBI" id="CHEBI:16870"/>
        <dbReference type="ChEBI" id="CHEBI:72998"/>
    </reaction>
    <physiologicalReaction direction="left-to-right" evidence="35">
        <dbReference type="Rhea" id="RHEA:40436"/>
    </physiologicalReaction>
</comment>
<keyword evidence="9" id="KW-1133">Transmembrane helix</keyword>
<dbReference type="AlphaFoldDB" id="A0A5E4MD38"/>
<keyword evidence="12" id="KW-0325">Glycoprotein</keyword>
<evidence type="ECO:0000256" key="23">
    <source>
        <dbReference type="ARBA" id="ARBA00047438"/>
    </source>
</evidence>
<evidence type="ECO:0000256" key="1">
    <source>
        <dbReference type="ARBA" id="ARBA00004247"/>
    </source>
</evidence>
<keyword evidence="8 43" id="KW-0378">Hydrolase</keyword>
<reference evidence="43 44" key="1">
    <citation type="submission" date="2019-08" db="EMBL/GenBank/DDBJ databases">
        <authorList>
            <person name="Alioto T."/>
            <person name="Alioto T."/>
            <person name="Gomez Garrido J."/>
        </authorList>
    </citation>
    <scope>NUCLEOTIDE SEQUENCE [LARGE SCALE GENOMIC DNA]</scope>
</reference>
<comment type="catalytic activity">
    <reaction evidence="28">
        <text>1,2-di-(9Z-octadecenoyl)-sn-glycero-3-phosphocholine + H2O = 1-(9Z-octadecenoyl)-sn-glycero-3-phosphocholine + (9Z)-octadecenoate + H(+)</text>
        <dbReference type="Rhea" id="RHEA:40923"/>
        <dbReference type="ChEBI" id="CHEBI:15377"/>
        <dbReference type="ChEBI" id="CHEBI:15378"/>
        <dbReference type="ChEBI" id="CHEBI:28610"/>
        <dbReference type="ChEBI" id="CHEBI:30823"/>
        <dbReference type="ChEBI" id="CHEBI:74669"/>
    </reaction>
    <physiologicalReaction direction="left-to-right" evidence="28">
        <dbReference type="Rhea" id="RHEA:40924"/>
    </physiologicalReaction>
</comment>
<evidence type="ECO:0000256" key="18">
    <source>
        <dbReference type="ARBA" id="ARBA00031485"/>
    </source>
</evidence>
<comment type="catalytic activity">
    <reaction evidence="31">
        <text>1-octadecanoyl-2-(9Z,12Z)-octadecadienoyl-sn-glycerol + H2O = 1-octadecanoyl-sn-glycerol + (9Z,12Z)-octadecadienoate + H(+)</text>
        <dbReference type="Rhea" id="RHEA:40927"/>
        <dbReference type="ChEBI" id="CHEBI:15377"/>
        <dbReference type="ChEBI" id="CHEBI:15378"/>
        <dbReference type="ChEBI" id="CHEBI:30245"/>
        <dbReference type="ChEBI" id="CHEBI:75550"/>
        <dbReference type="ChEBI" id="CHEBI:77097"/>
    </reaction>
    <physiologicalReaction direction="left-to-right" evidence="31">
        <dbReference type="Rhea" id="RHEA:40928"/>
    </physiologicalReaction>
</comment>
<comment type="catalytic activity">
    <reaction evidence="32">
        <text>1,2,3-tri-(9Z-octadecenoyl)-glycerol + H2O = di-(9Z)-octadecenoylglycerol + (9Z)-octadecenoate + H(+)</text>
        <dbReference type="Rhea" id="RHEA:38575"/>
        <dbReference type="ChEBI" id="CHEBI:15377"/>
        <dbReference type="ChEBI" id="CHEBI:15378"/>
        <dbReference type="ChEBI" id="CHEBI:30823"/>
        <dbReference type="ChEBI" id="CHEBI:53753"/>
        <dbReference type="ChEBI" id="CHEBI:75945"/>
    </reaction>
    <physiologicalReaction direction="left-to-right" evidence="32">
        <dbReference type="Rhea" id="RHEA:38576"/>
    </physiologicalReaction>
</comment>
<evidence type="ECO:0000256" key="3">
    <source>
        <dbReference type="ARBA" id="ARBA00015133"/>
    </source>
</evidence>
<comment type="catalytic activity">
    <reaction evidence="14">
        <text>1-hexadecanoyl-2-(9Z,12Z-octadecadienoyl)-sn-glycero-3-phosphocholine + H2O = (9Z,12Z)-octadecadienoate + 1-hexadecanoyl-sn-glycero-3-phosphocholine + H(+)</text>
        <dbReference type="Rhea" id="RHEA:40811"/>
        <dbReference type="ChEBI" id="CHEBI:15377"/>
        <dbReference type="ChEBI" id="CHEBI:15378"/>
        <dbReference type="ChEBI" id="CHEBI:30245"/>
        <dbReference type="ChEBI" id="CHEBI:72998"/>
        <dbReference type="ChEBI" id="CHEBI:73002"/>
    </reaction>
    <physiologicalReaction direction="left-to-right" evidence="14">
        <dbReference type="Rhea" id="RHEA:40812"/>
    </physiologicalReaction>
</comment>
<evidence type="ECO:0000256" key="5">
    <source>
        <dbReference type="ARBA" id="ARBA00022692"/>
    </source>
</evidence>
<keyword evidence="44" id="KW-1185">Reference proteome</keyword>
<evidence type="ECO:0000256" key="10">
    <source>
        <dbReference type="ARBA" id="ARBA00023098"/>
    </source>
</evidence>
<evidence type="ECO:0000256" key="33">
    <source>
        <dbReference type="ARBA" id="ARBA00048454"/>
    </source>
</evidence>
<comment type="catalytic activity">
    <reaction evidence="13">
        <text>a triacylglycerol + H2O = a diacylglycerol + a fatty acid + H(+)</text>
        <dbReference type="Rhea" id="RHEA:12044"/>
        <dbReference type="ChEBI" id="CHEBI:15377"/>
        <dbReference type="ChEBI" id="CHEBI:15378"/>
        <dbReference type="ChEBI" id="CHEBI:17855"/>
        <dbReference type="ChEBI" id="CHEBI:18035"/>
        <dbReference type="ChEBI" id="CHEBI:28868"/>
        <dbReference type="EC" id="3.1.1.3"/>
    </reaction>
    <physiologicalReaction direction="left-to-right" evidence="13">
        <dbReference type="Rhea" id="RHEA:12045"/>
    </physiologicalReaction>
</comment>
<evidence type="ECO:0000256" key="20">
    <source>
        <dbReference type="ARBA" id="ARBA00045916"/>
    </source>
</evidence>
<evidence type="ECO:0000256" key="8">
    <source>
        <dbReference type="ARBA" id="ARBA00022801"/>
    </source>
</evidence>
<evidence type="ECO:0000256" key="40">
    <source>
        <dbReference type="ARBA" id="ARBA00049363"/>
    </source>
</evidence>
<dbReference type="InterPro" id="IPR036514">
    <property type="entry name" value="SGNH_hydro_sf"/>
</dbReference>
<keyword evidence="11" id="KW-0472">Membrane</keyword>
<evidence type="ECO:0000256" key="4">
    <source>
        <dbReference type="ARBA" id="ARBA00022475"/>
    </source>
</evidence>
<dbReference type="GO" id="GO:0004622">
    <property type="term" value="F:phosphatidylcholine lysophospholipase activity"/>
    <property type="evidence" value="ECO:0007669"/>
    <property type="project" value="UniProtKB-EC"/>
</dbReference>
<comment type="catalytic activity">
    <reaction evidence="41">
        <text>1,3-di-(9Z-octadecenoyl)-glycerol + H2O = 1-(9Z-octadecenoyl)-glycerol + (9Z)-octadecenoate + H(+)</text>
        <dbReference type="Rhea" id="RHEA:39939"/>
        <dbReference type="ChEBI" id="CHEBI:15377"/>
        <dbReference type="ChEBI" id="CHEBI:15378"/>
        <dbReference type="ChEBI" id="CHEBI:30823"/>
        <dbReference type="ChEBI" id="CHEBI:75342"/>
        <dbReference type="ChEBI" id="CHEBI:75735"/>
    </reaction>
    <physiologicalReaction direction="left-to-right" evidence="41">
        <dbReference type="Rhea" id="RHEA:39940"/>
    </physiologicalReaction>
</comment>
<dbReference type="CDD" id="cd01824">
    <property type="entry name" value="Phospholipase_B_like"/>
    <property type="match status" value="1"/>
</dbReference>
<evidence type="ECO:0000256" key="34">
    <source>
        <dbReference type="ARBA" id="ARBA00048613"/>
    </source>
</evidence>